<feature type="domain" description="Flavodoxin-like" evidence="5">
    <location>
        <begin position="40"/>
        <end position="177"/>
    </location>
</feature>
<dbReference type="InterPro" id="IPR029039">
    <property type="entry name" value="Flavoprotein-like_sf"/>
</dbReference>
<evidence type="ECO:0000256" key="3">
    <source>
        <dbReference type="ARBA" id="ARBA00022982"/>
    </source>
</evidence>
<evidence type="ECO:0000313" key="8">
    <source>
        <dbReference type="Proteomes" id="UP000184226"/>
    </source>
</evidence>
<dbReference type="AlphaFoldDB" id="A0A1M5SQ39"/>
<evidence type="ECO:0000313" key="7">
    <source>
        <dbReference type="EMBL" id="SHH40605.1"/>
    </source>
</evidence>
<dbReference type="Gene3D" id="3.40.50.80">
    <property type="entry name" value="Nucleotide-binding domain of ferredoxin-NADP reductase (FNR) module"/>
    <property type="match status" value="1"/>
</dbReference>
<proteinExistence type="predicted"/>
<dbReference type="InterPro" id="IPR039261">
    <property type="entry name" value="FNR_nucleotide-bd"/>
</dbReference>
<dbReference type="GO" id="GO:0050660">
    <property type="term" value="F:flavin adenine dinucleotide binding"/>
    <property type="evidence" value="ECO:0007669"/>
    <property type="project" value="TreeGrafter"/>
</dbReference>
<dbReference type="PROSITE" id="PS50902">
    <property type="entry name" value="FLAVODOXIN_LIKE"/>
    <property type="match status" value="1"/>
</dbReference>
<keyword evidence="3" id="KW-0249">Electron transport</keyword>
<dbReference type="Gene3D" id="2.40.30.10">
    <property type="entry name" value="Translation factors"/>
    <property type="match status" value="1"/>
</dbReference>
<evidence type="ECO:0000259" key="6">
    <source>
        <dbReference type="PROSITE" id="PS51384"/>
    </source>
</evidence>
<dbReference type="OrthoDB" id="9816402at2"/>
<dbReference type="PANTHER" id="PTHR19384">
    <property type="entry name" value="NITRIC OXIDE SYNTHASE-RELATED"/>
    <property type="match status" value="1"/>
</dbReference>
<dbReference type="Pfam" id="PF00175">
    <property type="entry name" value="NAD_binding_1"/>
    <property type="match status" value="1"/>
</dbReference>
<evidence type="ECO:0000256" key="1">
    <source>
        <dbReference type="ARBA" id="ARBA00022630"/>
    </source>
</evidence>
<dbReference type="Proteomes" id="UP000184226">
    <property type="component" value="Unassembled WGS sequence"/>
</dbReference>
<dbReference type="InterPro" id="IPR001709">
    <property type="entry name" value="Flavoprot_Pyr_Nucl_cyt_Rdtase"/>
</dbReference>
<dbReference type="PROSITE" id="PS51384">
    <property type="entry name" value="FAD_FR"/>
    <property type="match status" value="1"/>
</dbReference>
<dbReference type="SUPFAM" id="SSF52343">
    <property type="entry name" value="Ferredoxin reductase-like, C-terminal NADP-linked domain"/>
    <property type="match status" value="1"/>
</dbReference>
<sequence length="438" mass="48278">MTIQLAAAITLLCAWLALVWRTLRKVRAARARGAGDKTDIAVIYASQTGTAKDMAQRSAEALGPRRATLLAMDRIGPGQLLDYKAALFIVSTYGEGDPPDMAQAFHAGTLDAASAARLESLDVALLALGDSSYRHYCGFGRSLGQWLERQGANFLFAPVLVDRGAPEALLAWQRHMDKHFQARVDTAEHYADWRLLRRRHMNPGSAGGACHELALEPAGPGPASWSAGDIAEVRIPGDGRRREYSIASTPGEGALHLLVRQHTDAGGRPGAGSHWLTRELRTGGTLRLRIRENALFHVPAQPCPAIFIGNGTGIAGLRSLLQARMEQGHYENWLVFGERQQAHDFHYGDLLRDWHARRRIQRLDLAFSRDQAQKHYVHHLLRNAAAELRAWIARGAIVYVCGSKDTMARDVDHAIRDILGAEGYAALLERGGYKRDVY</sequence>
<dbReference type="InterPro" id="IPR001094">
    <property type="entry name" value="Flavdoxin-like"/>
</dbReference>
<dbReference type="InterPro" id="IPR001433">
    <property type="entry name" value="OxRdtase_FAD/NAD-bd"/>
</dbReference>
<dbReference type="PRINTS" id="PR00369">
    <property type="entry name" value="FLAVODOXIN"/>
</dbReference>
<dbReference type="GO" id="GO:0003958">
    <property type="term" value="F:NADPH-hemoprotein reductase activity"/>
    <property type="evidence" value="ECO:0007669"/>
    <property type="project" value="UniProtKB-EC"/>
</dbReference>
<dbReference type="InterPro" id="IPR017927">
    <property type="entry name" value="FAD-bd_FR_type"/>
</dbReference>
<organism evidence="7 8">
    <name type="scientific">Pollutimonas bauzanensis</name>
    <dbReference type="NCBI Taxonomy" id="658167"/>
    <lineage>
        <taxon>Bacteria</taxon>
        <taxon>Pseudomonadati</taxon>
        <taxon>Pseudomonadota</taxon>
        <taxon>Betaproteobacteria</taxon>
        <taxon>Burkholderiales</taxon>
        <taxon>Alcaligenaceae</taxon>
        <taxon>Pollutimonas</taxon>
    </lineage>
</organism>
<dbReference type="GO" id="GO:0010181">
    <property type="term" value="F:FMN binding"/>
    <property type="evidence" value="ECO:0007669"/>
    <property type="project" value="InterPro"/>
</dbReference>
<dbReference type="CDD" id="cd06200">
    <property type="entry name" value="SiR_like1"/>
    <property type="match status" value="1"/>
</dbReference>
<dbReference type="GO" id="GO:0005829">
    <property type="term" value="C:cytosol"/>
    <property type="evidence" value="ECO:0007669"/>
    <property type="project" value="TreeGrafter"/>
</dbReference>
<keyword evidence="8" id="KW-1185">Reference proteome</keyword>
<keyword evidence="1" id="KW-0285">Flavoprotein</keyword>
<evidence type="ECO:0000259" key="5">
    <source>
        <dbReference type="PROSITE" id="PS50902"/>
    </source>
</evidence>
<reference evidence="7 8" key="1">
    <citation type="submission" date="2016-11" db="EMBL/GenBank/DDBJ databases">
        <authorList>
            <person name="Jaros S."/>
            <person name="Januszkiewicz K."/>
            <person name="Wedrychowicz H."/>
        </authorList>
    </citation>
    <scope>NUCLEOTIDE SEQUENCE [LARGE SCALE GENOMIC DNA]</scope>
    <source>
        <strain evidence="7 8">CGMCC 1.10190</strain>
    </source>
</reference>
<evidence type="ECO:0000256" key="4">
    <source>
        <dbReference type="ARBA" id="ARBA00023797"/>
    </source>
</evidence>
<dbReference type="EMBL" id="FQXE01000003">
    <property type="protein sequence ID" value="SHH40605.1"/>
    <property type="molecule type" value="Genomic_DNA"/>
</dbReference>
<dbReference type="SUPFAM" id="SSF63380">
    <property type="entry name" value="Riboflavin synthase domain-like"/>
    <property type="match status" value="1"/>
</dbReference>
<evidence type="ECO:0000256" key="2">
    <source>
        <dbReference type="ARBA" id="ARBA00022643"/>
    </source>
</evidence>
<dbReference type="Pfam" id="PF00258">
    <property type="entry name" value="Flavodoxin_1"/>
    <property type="match status" value="1"/>
</dbReference>
<dbReference type="SUPFAM" id="SSF52218">
    <property type="entry name" value="Flavoproteins"/>
    <property type="match status" value="1"/>
</dbReference>
<dbReference type="PRINTS" id="PR00371">
    <property type="entry name" value="FPNCR"/>
</dbReference>
<feature type="domain" description="FAD-binding FR-type" evidence="6">
    <location>
        <begin position="188"/>
        <end position="299"/>
    </location>
</feature>
<dbReference type="RefSeq" id="WP_073102336.1">
    <property type="nucleotide sequence ID" value="NZ_FQXE01000003.1"/>
</dbReference>
<protein>
    <recommendedName>
        <fullName evidence="4">NADPH--hemoprotein reductase</fullName>
        <ecNumber evidence="4">1.6.2.4</ecNumber>
    </recommendedName>
</protein>
<gene>
    <name evidence="7" type="ORF">SAMN04488135_103144</name>
</gene>
<name>A0A1M5SQ39_9BURK</name>
<keyword evidence="2" id="KW-0288">FMN</keyword>
<dbReference type="PANTHER" id="PTHR19384:SF17">
    <property type="entry name" value="NADPH--CYTOCHROME P450 REDUCTASE"/>
    <property type="match status" value="1"/>
</dbReference>
<keyword evidence="3" id="KW-0813">Transport</keyword>
<dbReference type="InterPro" id="IPR008254">
    <property type="entry name" value="Flavodoxin/NO_synth"/>
</dbReference>
<accession>A0A1M5SQ39</accession>
<dbReference type="EC" id="1.6.2.4" evidence="4"/>
<dbReference type="STRING" id="658167.SAMN04488135_103144"/>
<dbReference type="Gene3D" id="3.40.50.360">
    <property type="match status" value="1"/>
</dbReference>
<dbReference type="InterPro" id="IPR017938">
    <property type="entry name" value="Riboflavin_synthase-like_b-brl"/>
</dbReference>